<dbReference type="EMBL" id="BJVI01000026">
    <property type="protein sequence ID" value="GEL18806.1"/>
    <property type="molecule type" value="Genomic_DNA"/>
</dbReference>
<keyword evidence="3" id="KW-0418">Kinase</keyword>
<organism evidence="3 4">
    <name type="scientific">Pseudonocardia asaccharolytica DSM 44247 = NBRC 16224</name>
    <dbReference type="NCBI Taxonomy" id="1123024"/>
    <lineage>
        <taxon>Bacteria</taxon>
        <taxon>Bacillati</taxon>
        <taxon>Actinomycetota</taxon>
        <taxon>Actinomycetes</taxon>
        <taxon>Pseudonocardiales</taxon>
        <taxon>Pseudonocardiaceae</taxon>
        <taxon>Pseudonocardia</taxon>
    </lineage>
</organism>
<accession>A0A511D1Z1</accession>
<reference evidence="3 4" key="1">
    <citation type="submission" date="2019-07" db="EMBL/GenBank/DDBJ databases">
        <title>Whole genome shotgun sequence of Pseudonocardia asaccharolytica NBRC 16224.</title>
        <authorList>
            <person name="Hosoyama A."/>
            <person name="Uohara A."/>
            <person name="Ohji S."/>
            <person name="Ichikawa N."/>
        </authorList>
    </citation>
    <scope>NUCLEOTIDE SEQUENCE [LARGE SCALE GENOMIC DNA]</scope>
    <source>
        <strain evidence="3 4">NBRC 16224</strain>
    </source>
</reference>
<dbReference type="InterPro" id="IPR002192">
    <property type="entry name" value="PPDK_AMP/ATP-bd"/>
</dbReference>
<gene>
    <name evidence="3" type="primary">ppsA</name>
    <name evidence="3" type="ORF">PA7_26430</name>
</gene>
<dbReference type="Pfam" id="PF00391">
    <property type="entry name" value="PEP-utilizers"/>
    <property type="match status" value="1"/>
</dbReference>
<keyword evidence="3" id="KW-0670">Pyruvate</keyword>
<evidence type="ECO:0000259" key="2">
    <source>
        <dbReference type="Pfam" id="PF01326"/>
    </source>
</evidence>
<dbReference type="RefSeq" id="WP_028929712.1">
    <property type="nucleotide sequence ID" value="NZ_AUII01000005.1"/>
</dbReference>
<dbReference type="Gene3D" id="3.50.30.10">
    <property type="entry name" value="Phosphohistidine domain"/>
    <property type="match status" value="1"/>
</dbReference>
<dbReference type="Proteomes" id="UP000321328">
    <property type="component" value="Unassembled WGS sequence"/>
</dbReference>
<dbReference type="InterPro" id="IPR013815">
    <property type="entry name" value="ATP_grasp_subdomain_1"/>
</dbReference>
<evidence type="ECO:0000259" key="1">
    <source>
        <dbReference type="Pfam" id="PF00391"/>
    </source>
</evidence>
<dbReference type="SUPFAM" id="SSF56059">
    <property type="entry name" value="Glutathione synthetase ATP-binding domain-like"/>
    <property type="match status" value="1"/>
</dbReference>
<dbReference type="GO" id="GO:0005524">
    <property type="term" value="F:ATP binding"/>
    <property type="evidence" value="ECO:0007669"/>
    <property type="project" value="InterPro"/>
</dbReference>
<feature type="domain" description="Pyruvate phosphate dikinase AMP/ATP-binding" evidence="2">
    <location>
        <begin position="53"/>
        <end position="200"/>
    </location>
</feature>
<dbReference type="InterPro" id="IPR051549">
    <property type="entry name" value="PEP_Utilizing_Enz"/>
</dbReference>
<evidence type="ECO:0000313" key="4">
    <source>
        <dbReference type="Proteomes" id="UP000321328"/>
    </source>
</evidence>
<dbReference type="PANTHER" id="PTHR43615">
    <property type="entry name" value="PHOSPHOENOLPYRUVATE SYNTHASE-RELATED"/>
    <property type="match status" value="1"/>
</dbReference>
<dbReference type="Gene3D" id="3.30.1490.20">
    <property type="entry name" value="ATP-grasp fold, A domain"/>
    <property type="match status" value="2"/>
</dbReference>
<dbReference type="PANTHER" id="PTHR43615:SF1">
    <property type="entry name" value="PPDK_N DOMAIN-CONTAINING PROTEIN"/>
    <property type="match status" value="1"/>
</dbReference>
<dbReference type="STRING" id="1123024.GCA_000423625_01760"/>
<dbReference type="Pfam" id="PF01326">
    <property type="entry name" value="PPDK_N"/>
    <property type="match status" value="1"/>
</dbReference>
<dbReference type="InterPro" id="IPR008279">
    <property type="entry name" value="PEP-util_enz_mobile_dom"/>
</dbReference>
<keyword evidence="3" id="KW-0808">Transferase</keyword>
<dbReference type="GO" id="GO:0016301">
    <property type="term" value="F:kinase activity"/>
    <property type="evidence" value="ECO:0007669"/>
    <property type="project" value="UniProtKB-KW"/>
</dbReference>
<proteinExistence type="predicted"/>
<feature type="domain" description="PEP-utilising enzyme mobile" evidence="1">
    <location>
        <begin position="664"/>
        <end position="731"/>
    </location>
</feature>
<comment type="caution">
    <text evidence="3">The sequence shown here is derived from an EMBL/GenBank/DDBJ whole genome shotgun (WGS) entry which is preliminary data.</text>
</comment>
<name>A0A511D1Z1_9PSEU</name>
<keyword evidence="4" id="KW-1185">Reference proteome</keyword>
<dbReference type="SUPFAM" id="SSF52009">
    <property type="entry name" value="Phosphohistidine domain"/>
    <property type="match status" value="1"/>
</dbReference>
<dbReference type="AlphaFoldDB" id="A0A511D1Z1"/>
<sequence length="741" mass="78238">MTTSRLIVELGQAREEPRPVLGGKAVTLGALAGAGFPVPPGFVVPPGALDEPEALDRAMAGAAARLGPGPFAVRSSGAAEDLADASYAGLYETFLDVAADELPAAIRRCFASATGERVAAYRLGAAERGEPAAMAVLVQPMVAVTAAGVAFTAHPVTGARDTTVVTAIAGRGERLVAGEAGGEEWTVRGTHVERIREAVGEPVLDAGRAAAVAALARRVAEHYGIPQDIEWAFDGDRLVLLQARPMTALPEPVVWAPPGPGLWMRNFRLGEWLPEAMTPLFADWLLPRIEAGYLAGMRADVGTVVPFRYAAVHGWYYNALPIPSPRLLARVLVQGRGRAVWFLFNALIRVSRNPVAADRTLLAGLHDQWRTRLLPEYRRAVDDGERAVEAADPARLIGLVNQIGDLAGRYLWSLALVGGSAWKIEARLTGFVRRHLAGVLEAGPQVLLTGLPGAEPRPAAHAVHSLDWYRPTSGELGSWSDAAAEDRHHRQAAARIAAEQACRTALADRPKLLGSFVGLLRVAQRYTVIREQQAADLTLGWPLLRCCVHRLGDHLVAAGAVAARDDIFFLTYGEMSDALCGVRPGPAVPRRRPEWERHRRLPAPLTLGTPPRLIGDPIARAVAAARGTHSVPAGSLVGHPAGAGRATGRVRVVDGPADFAAFGPGEILVAKATAPAWTPLFARAAAVVTDGGTLAAHASLVAREYGIPAVVGTGDATARLRTGEMITVDGGIGVVIPAARS</sequence>
<dbReference type="Gene3D" id="3.30.470.20">
    <property type="entry name" value="ATP-grasp fold, B domain"/>
    <property type="match status" value="1"/>
</dbReference>
<evidence type="ECO:0000313" key="3">
    <source>
        <dbReference type="EMBL" id="GEL18806.1"/>
    </source>
</evidence>
<dbReference type="OrthoDB" id="9765468at2"/>
<protein>
    <submittedName>
        <fullName evidence="3">Pyruvate, phosphate dikinase</fullName>
    </submittedName>
</protein>
<dbReference type="InterPro" id="IPR036637">
    <property type="entry name" value="Phosphohistidine_dom_sf"/>
</dbReference>